<evidence type="ECO:0000313" key="2">
    <source>
        <dbReference type="Proteomes" id="UP001523550"/>
    </source>
</evidence>
<organism evidence="1 2">
    <name type="scientific">Natronospira proteinivora</name>
    <dbReference type="NCBI Taxonomy" id="1807133"/>
    <lineage>
        <taxon>Bacteria</taxon>
        <taxon>Pseudomonadati</taxon>
        <taxon>Pseudomonadota</taxon>
        <taxon>Gammaproteobacteria</taxon>
        <taxon>Natronospirales</taxon>
        <taxon>Natronospiraceae</taxon>
        <taxon>Natronospira</taxon>
    </lineage>
</organism>
<dbReference type="RefSeq" id="WP_253448952.1">
    <property type="nucleotide sequence ID" value="NZ_JALJYF010000002.1"/>
</dbReference>
<accession>A0ABT1G9A5</accession>
<protein>
    <submittedName>
        <fullName evidence="1">Uncharacterized DUF497 family protein</fullName>
    </submittedName>
</protein>
<reference evidence="1 2" key="1">
    <citation type="submission" date="2022-03" db="EMBL/GenBank/DDBJ databases">
        <title>Genomic Encyclopedia of Type Strains, Phase III (KMG-III): the genomes of soil and plant-associated and newly described type strains.</title>
        <authorList>
            <person name="Whitman W."/>
        </authorList>
    </citation>
    <scope>NUCLEOTIDE SEQUENCE [LARGE SCALE GENOMIC DNA]</scope>
    <source>
        <strain evidence="1 2">BSker1</strain>
    </source>
</reference>
<sequence length="92" mass="11017">MKTLTWNPEKNRWLLQERGVAFEDVVYALQSNGLLDDLKHPNREKYPDQRLMVIELDGYAWLVPYVENESELFLKTIFPSRKATRDYLKRQS</sequence>
<gene>
    <name evidence="1" type="ORF">J2T60_001909</name>
</gene>
<proteinExistence type="predicted"/>
<comment type="caution">
    <text evidence="1">The sequence shown here is derived from an EMBL/GenBank/DDBJ whole genome shotgun (WGS) entry which is preliminary data.</text>
</comment>
<dbReference type="Proteomes" id="UP001523550">
    <property type="component" value="Unassembled WGS sequence"/>
</dbReference>
<dbReference type="EMBL" id="JALJYF010000002">
    <property type="protein sequence ID" value="MCP1727909.1"/>
    <property type="molecule type" value="Genomic_DNA"/>
</dbReference>
<name>A0ABT1G9A5_9GAMM</name>
<evidence type="ECO:0000313" key="1">
    <source>
        <dbReference type="EMBL" id="MCP1727909.1"/>
    </source>
</evidence>
<keyword evidence="2" id="KW-1185">Reference proteome</keyword>